<accession>A0A4P9W1E4</accession>
<dbReference type="AlphaFoldDB" id="A0A4P9W1E4"/>
<dbReference type="Proteomes" id="UP000269721">
    <property type="component" value="Unassembled WGS sequence"/>
</dbReference>
<feature type="non-terminal residue" evidence="2">
    <location>
        <position position="1"/>
    </location>
</feature>
<dbReference type="EMBL" id="ML000157">
    <property type="protein sequence ID" value="RKO84390.1"/>
    <property type="molecule type" value="Genomic_DNA"/>
</dbReference>
<name>A0A4P9W1E4_9FUNG</name>
<gene>
    <name evidence="2" type="ORF">BDK51DRAFT_30246</name>
</gene>
<evidence type="ECO:0000256" key="1">
    <source>
        <dbReference type="SAM" id="MobiDB-lite"/>
    </source>
</evidence>
<organism evidence="2 3">
    <name type="scientific">Blyttiomyces helicus</name>
    <dbReference type="NCBI Taxonomy" id="388810"/>
    <lineage>
        <taxon>Eukaryota</taxon>
        <taxon>Fungi</taxon>
        <taxon>Fungi incertae sedis</taxon>
        <taxon>Chytridiomycota</taxon>
        <taxon>Chytridiomycota incertae sedis</taxon>
        <taxon>Chytridiomycetes</taxon>
        <taxon>Chytridiomycetes incertae sedis</taxon>
        <taxon>Blyttiomyces</taxon>
    </lineage>
</organism>
<sequence length="604" mass="67902">TYSVLSSRIQFSRFVRPPAVGDRRKGGGVHHGGVVKGHCDHLSGLDDQRGSSPRCPQNLHFVQGESDFSRLKIKFWLYIFTQAFIDLSRDYVLRVQAHRDFVQTQDEYIGGHEAEESGQPLHSRAYLGPVEHDWDMTTYGNYVTICTEHLPKYFASSIQLVLRDPNLLVLKFPRSHLRSIIFGAVTDLAATLHPSNYSELIYQPDTPRMDFLKEVYRSAYNLFIIPSPPPPPPPPFYHKTAAQRKQRLPHGPDPQELELSDNLDIPDYEDPDGPLVFVAPTQAHIDKDFKKGAADFLLPLLRINKLFVEARDDADQRTQGRGRVRQCKPFSPIPSHGFGVRHIGITNTAVAIMQGDKTFWWYISTDGVSLSIQCKRPVSDKSGDQKLTSFATLAEMLEKTLITVPPLTFGDREAFRKGVAAARSLLVPSPLSFTIQPSTRTPRDPNPLDQAPPAHVVTHCPPALPGEEVPASQDKVEEDEDKAIDELCLPATEYFDHDLPLARMAHPHLVLDVFNDRKFDVRELSMHQYRKEAGFQQAARLLNKLKCRLPHQAFTHAAPSSASDLSPSTPTRHCQAAFPAYRKKQKALNNMVTRLLPKGGFPTK</sequence>
<protein>
    <submittedName>
        <fullName evidence="2">Uncharacterized protein</fullName>
    </submittedName>
</protein>
<proteinExistence type="predicted"/>
<feature type="region of interest" description="Disordered" evidence="1">
    <location>
        <begin position="231"/>
        <end position="259"/>
    </location>
</feature>
<reference evidence="3" key="1">
    <citation type="journal article" date="2018" name="Nat. Microbiol.">
        <title>Leveraging single-cell genomics to expand the fungal tree of life.</title>
        <authorList>
            <person name="Ahrendt S.R."/>
            <person name="Quandt C.A."/>
            <person name="Ciobanu D."/>
            <person name="Clum A."/>
            <person name="Salamov A."/>
            <person name="Andreopoulos B."/>
            <person name="Cheng J.F."/>
            <person name="Woyke T."/>
            <person name="Pelin A."/>
            <person name="Henrissat B."/>
            <person name="Reynolds N.K."/>
            <person name="Benny G.L."/>
            <person name="Smith M.E."/>
            <person name="James T.Y."/>
            <person name="Grigoriev I.V."/>
        </authorList>
    </citation>
    <scope>NUCLEOTIDE SEQUENCE [LARGE SCALE GENOMIC DNA]</scope>
</reference>
<feature type="non-terminal residue" evidence="2">
    <location>
        <position position="604"/>
    </location>
</feature>
<evidence type="ECO:0000313" key="2">
    <source>
        <dbReference type="EMBL" id="RKO84390.1"/>
    </source>
</evidence>
<keyword evidence="3" id="KW-1185">Reference proteome</keyword>
<evidence type="ECO:0000313" key="3">
    <source>
        <dbReference type="Proteomes" id="UP000269721"/>
    </source>
</evidence>